<accession>A0A0R3LA93</accession>
<gene>
    <name evidence="1" type="ORF">CP49_16990</name>
</gene>
<reference evidence="1 2" key="1">
    <citation type="submission" date="2014-03" db="EMBL/GenBank/DDBJ databases">
        <title>Bradyrhizobium valentinum sp. nov., isolated from effective nodules of Lupinus mariae-josephae, a lupine endemic of basic-lime soils in Eastern Spain.</title>
        <authorList>
            <person name="Duran D."/>
            <person name="Rey L."/>
            <person name="Navarro A."/>
            <person name="Busquets A."/>
            <person name="Imperial J."/>
            <person name="Ruiz-Argueso T."/>
        </authorList>
    </citation>
    <scope>NUCLEOTIDE SEQUENCE [LARGE SCALE GENOMIC DNA]</scope>
    <source>
        <strain evidence="1 2">LmjM3</strain>
    </source>
</reference>
<name>A0A0R3LA93_9BRAD</name>
<sequence>MKRLAIALGIIALVVVLYKLKYPTYSYRYRMTVNVEVDGQLRSGSSVIEVSVSKQPVFLPGVNPLEYAERGEAAFVDLGNGRNIVALLASGPFAEGHAYPAFLVPKHFKMNLFDDHQLASLSELRGKWELEPDNLPTLVTFASSTDPATVKLISVDQIEQTFGPGVRWRGVTIEMTTDAITAAIEARLPWVAKFTAGLSGSSVALSPGKFTLNGPYLKRT</sequence>
<protein>
    <submittedName>
        <fullName evidence="1">Uncharacterized protein</fullName>
    </submittedName>
</protein>
<dbReference type="AlphaFoldDB" id="A0A0R3LA93"/>
<evidence type="ECO:0000313" key="1">
    <source>
        <dbReference type="EMBL" id="KRR02605.1"/>
    </source>
</evidence>
<comment type="caution">
    <text evidence="1">The sequence shown here is derived from an EMBL/GenBank/DDBJ whole genome shotgun (WGS) entry which is preliminary data.</text>
</comment>
<proteinExistence type="predicted"/>
<evidence type="ECO:0000313" key="2">
    <source>
        <dbReference type="Proteomes" id="UP000051913"/>
    </source>
</evidence>
<organism evidence="1 2">
    <name type="scientific">Bradyrhizobium valentinum</name>
    <dbReference type="NCBI Taxonomy" id="1518501"/>
    <lineage>
        <taxon>Bacteria</taxon>
        <taxon>Pseudomonadati</taxon>
        <taxon>Pseudomonadota</taxon>
        <taxon>Alphaproteobacteria</taxon>
        <taxon>Hyphomicrobiales</taxon>
        <taxon>Nitrobacteraceae</taxon>
        <taxon>Bradyrhizobium</taxon>
    </lineage>
</organism>
<dbReference type="RefSeq" id="WP_057853055.1">
    <property type="nucleotide sequence ID" value="NZ_LLXX01000148.1"/>
</dbReference>
<dbReference type="Proteomes" id="UP000051913">
    <property type="component" value="Unassembled WGS sequence"/>
</dbReference>
<keyword evidence="2" id="KW-1185">Reference proteome</keyword>
<dbReference type="EMBL" id="LLXX01000148">
    <property type="protein sequence ID" value="KRR02605.1"/>
    <property type="molecule type" value="Genomic_DNA"/>
</dbReference>